<keyword evidence="2" id="KW-1133">Transmembrane helix</keyword>
<organism evidence="5 6">
    <name type="scientific">Bifidobacterium longum subsp. suis</name>
    <dbReference type="NCBI Taxonomy" id="1695"/>
    <lineage>
        <taxon>Bacteria</taxon>
        <taxon>Bacillati</taxon>
        <taxon>Actinomycetota</taxon>
        <taxon>Actinomycetes</taxon>
        <taxon>Bifidobacteriales</taxon>
        <taxon>Bifidobacteriaceae</taxon>
        <taxon>Bifidobacterium</taxon>
    </lineage>
</organism>
<dbReference type="InterPro" id="IPR018711">
    <property type="entry name" value="NAGPA"/>
</dbReference>
<evidence type="ECO:0000259" key="4">
    <source>
        <dbReference type="Pfam" id="PF09992"/>
    </source>
</evidence>
<name>A0A1S2VTZ4_BIFLN</name>
<keyword evidence="2" id="KW-0472">Membrane</keyword>
<keyword evidence="2" id="KW-0812">Transmembrane</keyword>
<evidence type="ECO:0008006" key="7">
    <source>
        <dbReference type="Google" id="ProtNLM"/>
    </source>
</evidence>
<dbReference type="EMBL" id="MOAE01000041">
    <property type="protein sequence ID" value="OIN61775.1"/>
    <property type="molecule type" value="Genomic_DNA"/>
</dbReference>
<evidence type="ECO:0000256" key="2">
    <source>
        <dbReference type="SAM" id="Phobius"/>
    </source>
</evidence>
<proteinExistence type="predicted"/>
<comment type="caution">
    <text evidence="5">The sequence shown here is derived from an EMBL/GenBank/DDBJ whole genome shotgun (WGS) entry which is preliminary data.</text>
</comment>
<reference evidence="5 6" key="1">
    <citation type="journal article" date="2016" name="BMC Microbiol.">
        <title>Fucosyllactose and L-fucose utilization of infant Bifidobacterium longum and Bifidobacterium kashiwanohense.</title>
        <authorList>
            <person name="Bunesova V."/>
            <person name="Lacroix C."/>
            <person name="Schwab C."/>
        </authorList>
    </citation>
    <scope>NUCLEOTIDE SEQUENCE [LARGE SCALE GENOMIC DNA]</scope>
    <source>
        <strain evidence="5 6">BSM11-5</strain>
    </source>
</reference>
<feature type="domain" description="Phosphodiester glycosidase" evidence="4">
    <location>
        <begin position="225"/>
        <end position="365"/>
    </location>
</feature>
<feature type="region of interest" description="Disordered" evidence="1">
    <location>
        <begin position="1104"/>
        <end position="1144"/>
    </location>
</feature>
<evidence type="ECO:0000259" key="3">
    <source>
        <dbReference type="Pfam" id="PF00149"/>
    </source>
</evidence>
<gene>
    <name evidence="5" type="ORF">BFS26_09740</name>
</gene>
<dbReference type="Pfam" id="PF00149">
    <property type="entry name" value="Metallophos"/>
    <property type="match status" value="1"/>
</dbReference>
<dbReference type="PANTHER" id="PTHR40446:SF2">
    <property type="entry name" value="N-ACETYLGLUCOSAMINE-1-PHOSPHODIESTER ALPHA-N-ACETYLGLUCOSAMINIDASE"/>
    <property type="match status" value="1"/>
</dbReference>
<accession>A0A1S2VTZ4</accession>
<dbReference type="SUPFAM" id="SSF56300">
    <property type="entry name" value="Metallo-dependent phosphatases"/>
    <property type="match status" value="1"/>
</dbReference>
<feature type="transmembrane region" description="Helical" evidence="2">
    <location>
        <begin position="1158"/>
        <end position="1175"/>
    </location>
</feature>
<dbReference type="Proteomes" id="UP000181801">
    <property type="component" value="Unassembled WGS sequence"/>
</dbReference>
<evidence type="ECO:0000313" key="6">
    <source>
        <dbReference type="Proteomes" id="UP000181801"/>
    </source>
</evidence>
<dbReference type="PANTHER" id="PTHR40446">
    <property type="entry name" value="N-ACETYLGLUCOSAMINE-1-PHOSPHODIESTER ALPHA-N-ACETYLGLUCOSAMINIDASE"/>
    <property type="match status" value="1"/>
</dbReference>
<dbReference type="Pfam" id="PF09992">
    <property type="entry name" value="NAGPA"/>
    <property type="match status" value="1"/>
</dbReference>
<dbReference type="InterPro" id="IPR004843">
    <property type="entry name" value="Calcineurin-like_PHP"/>
</dbReference>
<evidence type="ECO:0000313" key="5">
    <source>
        <dbReference type="EMBL" id="OIN61775.1"/>
    </source>
</evidence>
<sequence>MALADGSQLDLTQGNDVLVSQHDDEVAPGLDLTSFKKYNGDANRWVTGNVLVADTTEPTLSMDLVDTGSVAAVKPVSQQIAGDTSVVAAVNSDFFDMNASNAPVDTNVSSVQGVRSIAPGAHGAITVSPDGATAIQELTGTSSATFGQPSSSHAIAGVNTPNVPSDGLNYYTSAWGTWPLGRMYANAANVHAAWIKDGTVQRTGALPDLGADLALGRGESVLVGSGASAGDAIAGLHAGDPVDVTVGLDKQVSMAAGGGAMLIRDGNIAVQPDTDYKHARMTAGISKDGTRLYLLEVDGNQSDGPGLTLEECAQQLKALGAWNAINLDGGGSATMIARTRGTTAPRIINRPSDGNERAVSNALVFRSSASATTFADARITPAIGGQTRVLQGLTRTWRGSGVAQNGQGLDIAGDFTVSGNAALDSQNGAQAVIRGTRHGSATVTFAAQGAQAKANIDVLGPIDHASVESSVLSLKDRQSTSKVTVTGYDADGYDTVVEPRDITVTGGNGVVNVVPQGDGTFLLSPTTDSGAATLTYTIGNTGVTVQQAVTVGLNSVSVFDFADAASWTSANDRASGSVEPVDGPRSGTQGLRLQYDFTKSTATRGFYAVPPQAKVLDGQPQMLTMWIKGDGSGAWPRIQLLTGDGVTTNINGPNIDWTGWKQVSFPIPEGTSYPLTLQRIRFMEIRSIVEYHGDIAIADLEETVAPDTTAPDNKPVRDPVITTGSSDVNGRPLRIAVMSDAQFVARDPNGPNVGHARRTIREIAAVKPDLMVIDGDFVDEGSKADLEFAKKILDEEVPKNLPYLYVPGNHEAMGDKDISVFERVIGKASTTKDIKNTRVITLDSSDGTLHGQGVAQLRNLEQQLNEAASDSSLSGVVLFTHMPIDDFLPSKNSQLGDRTEAEQLRTLIERFYETSGKSIAMINGHVGAFNATSFDGVSQITNGNSGKGPASTPDNGGFIGWEMLGINPSSGKVGAGSSAAPLARLAWMRSQTNPQIDAGSLKILDGNGKAMKSIALREGSAVDISGSFTQESGERTVPAQWPVSYVYSGDGLAVDDGIDNVQAEHSNPVVRIDSRTGRLTAVRAGTAKLTIAVNGQRTTVDVKVTSRTGGSSDGAAAGGQDGTHDGGTGQGSSSAAGRKNEAHAGRRLPATGADVQDAAVLVVLASAVAVVLIAVRRRL</sequence>
<feature type="region of interest" description="Disordered" evidence="1">
    <location>
        <begin position="706"/>
        <end position="725"/>
    </location>
</feature>
<dbReference type="AlphaFoldDB" id="A0A1S2VTZ4"/>
<dbReference type="InterPro" id="IPR029052">
    <property type="entry name" value="Metallo-depent_PP-like"/>
</dbReference>
<evidence type="ECO:0000256" key="1">
    <source>
        <dbReference type="SAM" id="MobiDB-lite"/>
    </source>
</evidence>
<protein>
    <recommendedName>
        <fullName evidence="7">Metallophosphoesterase</fullName>
    </recommendedName>
</protein>
<feature type="compositionally biased region" description="Gly residues" evidence="1">
    <location>
        <begin position="1116"/>
        <end position="1130"/>
    </location>
</feature>
<dbReference type="GO" id="GO:0016787">
    <property type="term" value="F:hydrolase activity"/>
    <property type="evidence" value="ECO:0007669"/>
    <property type="project" value="InterPro"/>
</dbReference>
<feature type="domain" description="Calcineurin-like phosphoesterase" evidence="3">
    <location>
        <begin position="733"/>
        <end position="905"/>
    </location>
</feature>
<dbReference type="Gene3D" id="3.60.21.10">
    <property type="match status" value="1"/>
</dbReference>